<dbReference type="Proteomes" id="UP000314294">
    <property type="component" value="Unassembled WGS sequence"/>
</dbReference>
<evidence type="ECO:0000313" key="3">
    <source>
        <dbReference type="Proteomes" id="UP000314294"/>
    </source>
</evidence>
<gene>
    <name evidence="2" type="ORF">EYF80_052002</name>
</gene>
<accession>A0A4Z2FAC7</accession>
<comment type="caution">
    <text evidence="2">The sequence shown here is derived from an EMBL/GenBank/DDBJ whole genome shotgun (WGS) entry which is preliminary data.</text>
</comment>
<dbReference type="EMBL" id="SRLO01001436">
    <property type="protein sequence ID" value="TNN37831.1"/>
    <property type="molecule type" value="Genomic_DNA"/>
</dbReference>
<protein>
    <submittedName>
        <fullName evidence="2">Uncharacterized protein</fullName>
    </submittedName>
</protein>
<sequence length="83" mass="9110">MYTSSAHKDEGRRTEGETHTRQLAGVGCADMALCSGSCERLKLETSNVGSLEDVYTLRDSRGRPDRAAFQSRLSTAIGREMDL</sequence>
<dbReference type="AlphaFoldDB" id="A0A4Z2FAC7"/>
<name>A0A4Z2FAC7_9TELE</name>
<feature type="region of interest" description="Disordered" evidence="1">
    <location>
        <begin position="1"/>
        <end position="21"/>
    </location>
</feature>
<evidence type="ECO:0000256" key="1">
    <source>
        <dbReference type="SAM" id="MobiDB-lite"/>
    </source>
</evidence>
<organism evidence="2 3">
    <name type="scientific">Liparis tanakae</name>
    <name type="common">Tanaka's snailfish</name>
    <dbReference type="NCBI Taxonomy" id="230148"/>
    <lineage>
        <taxon>Eukaryota</taxon>
        <taxon>Metazoa</taxon>
        <taxon>Chordata</taxon>
        <taxon>Craniata</taxon>
        <taxon>Vertebrata</taxon>
        <taxon>Euteleostomi</taxon>
        <taxon>Actinopterygii</taxon>
        <taxon>Neopterygii</taxon>
        <taxon>Teleostei</taxon>
        <taxon>Neoteleostei</taxon>
        <taxon>Acanthomorphata</taxon>
        <taxon>Eupercaria</taxon>
        <taxon>Perciformes</taxon>
        <taxon>Cottioidei</taxon>
        <taxon>Cottales</taxon>
        <taxon>Liparidae</taxon>
        <taxon>Liparis</taxon>
    </lineage>
</organism>
<keyword evidence="3" id="KW-1185">Reference proteome</keyword>
<reference evidence="2 3" key="1">
    <citation type="submission" date="2019-03" db="EMBL/GenBank/DDBJ databases">
        <title>First draft genome of Liparis tanakae, snailfish: a comprehensive survey of snailfish specific genes.</title>
        <authorList>
            <person name="Kim W."/>
            <person name="Song I."/>
            <person name="Jeong J.-H."/>
            <person name="Kim D."/>
            <person name="Kim S."/>
            <person name="Ryu S."/>
            <person name="Song J.Y."/>
            <person name="Lee S.K."/>
        </authorList>
    </citation>
    <scope>NUCLEOTIDE SEQUENCE [LARGE SCALE GENOMIC DNA]</scope>
    <source>
        <tissue evidence="2">Muscle</tissue>
    </source>
</reference>
<proteinExistence type="predicted"/>
<dbReference type="OrthoDB" id="300641at2759"/>
<evidence type="ECO:0000313" key="2">
    <source>
        <dbReference type="EMBL" id="TNN37831.1"/>
    </source>
</evidence>
<feature type="compositionally biased region" description="Basic and acidic residues" evidence="1">
    <location>
        <begin position="1"/>
        <end position="20"/>
    </location>
</feature>